<evidence type="ECO:0000313" key="1">
    <source>
        <dbReference type="EMBL" id="MFD0630185.1"/>
    </source>
</evidence>
<protein>
    <submittedName>
        <fullName evidence="1">Uncharacterized protein</fullName>
    </submittedName>
</protein>
<comment type="caution">
    <text evidence="1">The sequence shown here is derived from an EMBL/GenBank/DDBJ whole genome shotgun (WGS) entry which is preliminary data.</text>
</comment>
<proteinExistence type="predicted"/>
<gene>
    <name evidence="1" type="ORF">ACFQ2K_54040</name>
</gene>
<dbReference type="EMBL" id="JBHTGL010000014">
    <property type="protein sequence ID" value="MFD0630185.1"/>
    <property type="molecule type" value="Genomic_DNA"/>
</dbReference>
<sequence length="49" mass="5669">MAYERQLPFTVTGDLTYERRAWRLTGRIEVDPSFLRHLSGTDNPDSGRS</sequence>
<accession>A0ABW2XA14</accession>
<organism evidence="1 2">
    <name type="scientific">Streptomyces sanglieri</name>
    <dbReference type="NCBI Taxonomy" id="193460"/>
    <lineage>
        <taxon>Bacteria</taxon>
        <taxon>Bacillati</taxon>
        <taxon>Actinomycetota</taxon>
        <taxon>Actinomycetes</taxon>
        <taxon>Kitasatosporales</taxon>
        <taxon>Streptomycetaceae</taxon>
        <taxon>Streptomyces</taxon>
    </lineage>
</organism>
<dbReference type="Proteomes" id="UP001596915">
    <property type="component" value="Unassembled WGS sequence"/>
</dbReference>
<keyword evidence="2" id="KW-1185">Reference proteome</keyword>
<evidence type="ECO:0000313" key="2">
    <source>
        <dbReference type="Proteomes" id="UP001596915"/>
    </source>
</evidence>
<reference evidence="2" key="1">
    <citation type="journal article" date="2019" name="Int. J. Syst. Evol. Microbiol.">
        <title>The Global Catalogue of Microorganisms (GCM) 10K type strain sequencing project: providing services to taxonomists for standard genome sequencing and annotation.</title>
        <authorList>
            <consortium name="The Broad Institute Genomics Platform"/>
            <consortium name="The Broad Institute Genome Sequencing Center for Infectious Disease"/>
            <person name="Wu L."/>
            <person name="Ma J."/>
        </authorList>
    </citation>
    <scope>NUCLEOTIDE SEQUENCE [LARGE SCALE GENOMIC DNA]</scope>
    <source>
        <strain evidence="2">JCM 12607</strain>
    </source>
</reference>
<name>A0ABW2XA14_9ACTN</name>